<feature type="compositionally biased region" description="Basic and acidic residues" evidence="6">
    <location>
        <begin position="48"/>
        <end position="57"/>
    </location>
</feature>
<evidence type="ECO:0000256" key="5">
    <source>
        <dbReference type="ARBA" id="ARBA00023242"/>
    </source>
</evidence>
<evidence type="ECO:0000256" key="1">
    <source>
        <dbReference type="ARBA" id="ARBA00004123"/>
    </source>
</evidence>
<dbReference type="InterPro" id="IPR045847">
    <property type="entry name" value="AIG1-like"/>
</dbReference>
<keyword evidence="9" id="KW-1185">Reference proteome</keyword>
<dbReference type="GO" id="GO:0046983">
    <property type="term" value="F:protein dimerization activity"/>
    <property type="evidence" value="ECO:0007669"/>
    <property type="project" value="InterPro"/>
</dbReference>
<dbReference type="GO" id="GO:0003677">
    <property type="term" value="F:DNA binding"/>
    <property type="evidence" value="ECO:0007669"/>
    <property type="project" value="UniProtKB-KW"/>
</dbReference>
<name>A0AAD8P8W9_TARER</name>
<dbReference type="PROSITE" id="PS50888">
    <property type="entry name" value="BHLH"/>
    <property type="match status" value="1"/>
</dbReference>
<evidence type="ECO:0000256" key="3">
    <source>
        <dbReference type="ARBA" id="ARBA00023125"/>
    </source>
</evidence>
<dbReference type="InterPro" id="IPR011598">
    <property type="entry name" value="bHLH_dom"/>
</dbReference>
<organism evidence="8 9">
    <name type="scientific">Tagetes erecta</name>
    <name type="common">African marigold</name>
    <dbReference type="NCBI Taxonomy" id="13708"/>
    <lineage>
        <taxon>Eukaryota</taxon>
        <taxon>Viridiplantae</taxon>
        <taxon>Streptophyta</taxon>
        <taxon>Embryophyta</taxon>
        <taxon>Tracheophyta</taxon>
        <taxon>Spermatophyta</taxon>
        <taxon>Magnoliopsida</taxon>
        <taxon>eudicotyledons</taxon>
        <taxon>Gunneridae</taxon>
        <taxon>Pentapetalae</taxon>
        <taxon>asterids</taxon>
        <taxon>campanulids</taxon>
        <taxon>Asterales</taxon>
        <taxon>Asteraceae</taxon>
        <taxon>Asteroideae</taxon>
        <taxon>Heliantheae alliance</taxon>
        <taxon>Tageteae</taxon>
        <taxon>Tagetes</taxon>
    </lineage>
</organism>
<feature type="domain" description="BHLH" evidence="7">
    <location>
        <begin position="47"/>
        <end position="96"/>
    </location>
</feature>
<evidence type="ECO:0000259" key="7">
    <source>
        <dbReference type="PROSITE" id="PS50888"/>
    </source>
</evidence>
<feature type="compositionally biased region" description="Low complexity" evidence="6">
    <location>
        <begin position="24"/>
        <end position="36"/>
    </location>
</feature>
<evidence type="ECO:0000313" key="9">
    <source>
        <dbReference type="Proteomes" id="UP001229421"/>
    </source>
</evidence>
<comment type="subcellular location">
    <subcellularLocation>
        <location evidence="1">Nucleus</location>
    </subcellularLocation>
</comment>
<keyword evidence="3" id="KW-0238">DNA-binding</keyword>
<evidence type="ECO:0000256" key="6">
    <source>
        <dbReference type="SAM" id="MobiDB-lite"/>
    </source>
</evidence>
<dbReference type="Pfam" id="PF00010">
    <property type="entry name" value="HLH"/>
    <property type="match status" value="1"/>
</dbReference>
<accession>A0AAD8P8W9</accession>
<protein>
    <recommendedName>
        <fullName evidence="7">BHLH domain-containing protein</fullName>
    </recommendedName>
</protein>
<dbReference type="PANTHER" id="PTHR45844:SF25">
    <property type="entry name" value="TRANSCRIPTION FACTOR BHLH107"/>
    <property type="match status" value="1"/>
</dbReference>
<dbReference type="SUPFAM" id="SSF47459">
    <property type="entry name" value="HLH, helix-loop-helix DNA-binding domain"/>
    <property type="match status" value="1"/>
</dbReference>
<gene>
    <name evidence="8" type="ORF">QVD17_02145</name>
</gene>
<keyword evidence="5" id="KW-0539">Nucleus</keyword>
<comment type="caution">
    <text evidence="8">The sequence shown here is derived from an EMBL/GenBank/DDBJ whole genome shotgun (WGS) entry which is preliminary data.</text>
</comment>
<dbReference type="AlphaFoldDB" id="A0AAD8P8W9"/>
<dbReference type="Gene3D" id="4.10.280.10">
    <property type="entry name" value="Helix-loop-helix DNA-binding domain"/>
    <property type="match status" value="1"/>
</dbReference>
<evidence type="ECO:0000256" key="4">
    <source>
        <dbReference type="ARBA" id="ARBA00023163"/>
    </source>
</evidence>
<feature type="region of interest" description="Disordered" evidence="6">
    <location>
        <begin position="1"/>
        <end position="60"/>
    </location>
</feature>
<dbReference type="SMART" id="SM00353">
    <property type="entry name" value="HLH"/>
    <property type="match status" value="1"/>
</dbReference>
<evidence type="ECO:0000313" key="8">
    <source>
        <dbReference type="EMBL" id="KAK1436366.1"/>
    </source>
</evidence>
<dbReference type="GO" id="GO:0005634">
    <property type="term" value="C:nucleus"/>
    <property type="evidence" value="ECO:0007669"/>
    <property type="project" value="UniProtKB-SubCell"/>
</dbReference>
<feature type="compositionally biased region" description="Basic and acidic residues" evidence="6">
    <location>
        <begin position="1"/>
        <end position="18"/>
    </location>
</feature>
<dbReference type="GO" id="GO:0003700">
    <property type="term" value="F:DNA-binding transcription factor activity"/>
    <property type="evidence" value="ECO:0007669"/>
    <property type="project" value="InterPro"/>
</dbReference>
<dbReference type="EMBL" id="JAUHHV010000001">
    <property type="protein sequence ID" value="KAK1436366.1"/>
    <property type="molecule type" value="Genomic_DNA"/>
</dbReference>
<keyword evidence="4" id="KW-0804">Transcription</keyword>
<sequence length="236" mass="26142">MVVSFEGDHRDQESDDGSKYNINGGDSSSSVSGGSVEVTKQENMTESASEKHALSERNRRKRINSHYDSLREFFPQLVKTDKASVLTETVRHLKELQNMDADIAPSQENGDSRPRKRVRRSFLMPGESDQVSVNYCDDNTTIRAIICCEDRPDLNQALREAIHLVGGKPVKAEMATVGGRTKVDVVVECGERGEEGAGLLLKRVVENKIRGRTELMSNVSTEPQVICDQTESGRAC</sequence>
<proteinExistence type="predicted"/>
<keyword evidence="2" id="KW-0805">Transcription regulation</keyword>
<dbReference type="Proteomes" id="UP001229421">
    <property type="component" value="Unassembled WGS sequence"/>
</dbReference>
<reference evidence="8" key="1">
    <citation type="journal article" date="2023" name="bioRxiv">
        <title>Improved chromosome-level genome assembly for marigold (Tagetes erecta).</title>
        <authorList>
            <person name="Jiang F."/>
            <person name="Yuan L."/>
            <person name="Wang S."/>
            <person name="Wang H."/>
            <person name="Xu D."/>
            <person name="Wang A."/>
            <person name="Fan W."/>
        </authorList>
    </citation>
    <scope>NUCLEOTIDE SEQUENCE</scope>
    <source>
        <strain evidence="8">WSJ</strain>
        <tissue evidence="8">Leaf</tissue>
    </source>
</reference>
<dbReference type="PANTHER" id="PTHR45844">
    <property type="entry name" value="TRANSCRIPTION FACTOR BHLH30"/>
    <property type="match status" value="1"/>
</dbReference>
<dbReference type="InterPro" id="IPR036638">
    <property type="entry name" value="HLH_DNA-bd_sf"/>
</dbReference>
<evidence type="ECO:0000256" key="2">
    <source>
        <dbReference type="ARBA" id="ARBA00023015"/>
    </source>
</evidence>
<feature type="region of interest" description="Disordered" evidence="6">
    <location>
        <begin position="97"/>
        <end position="116"/>
    </location>
</feature>